<evidence type="ECO:0000256" key="4">
    <source>
        <dbReference type="RuleBase" id="RU003322"/>
    </source>
</evidence>
<dbReference type="InterPro" id="IPR029047">
    <property type="entry name" value="HSP70_peptide-bd_sf"/>
</dbReference>
<evidence type="ECO:0000313" key="6">
    <source>
        <dbReference type="Proteomes" id="UP000218231"/>
    </source>
</evidence>
<dbReference type="SUPFAM" id="SSF53067">
    <property type="entry name" value="Actin-like ATPase domain"/>
    <property type="match status" value="2"/>
</dbReference>
<dbReference type="OrthoDB" id="5858940at2759"/>
<comment type="similarity">
    <text evidence="1 4">Belongs to the heat shock protein 70 family.</text>
</comment>
<dbReference type="InterPro" id="IPR043129">
    <property type="entry name" value="ATPase_NBD"/>
</dbReference>
<keyword evidence="6" id="KW-1185">Reference proteome</keyword>
<reference evidence="5 6" key="1">
    <citation type="journal article" date="2017" name="Curr. Biol.">
        <title>Genome architecture and evolution of a unichromosomal asexual nematode.</title>
        <authorList>
            <person name="Fradin H."/>
            <person name="Zegar C."/>
            <person name="Gutwein M."/>
            <person name="Lucas J."/>
            <person name="Kovtun M."/>
            <person name="Corcoran D."/>
            <person name="Baugh L.R."/>
            <person name="Kiontke K."/>
            <person name="Gunsalus K."/>
            <person name="Fitch D.H."/>
            <person name="Piano F."/>
        </authorList>
    </citation>
    <scope>NUCLEOTIDE SEQUENCE [LARGE SCALE GENOMIC DNA]</scope>
    <source>
        <strain evidence="5">PF1309</strain>
    </source>
</reference>
<dbReference type="InterPro" id="IPR013126">
    <property type="entry name" value="Hsp_70_fam"/>
</dbReference>
<dbReference type="PRINTS" id="PR00301">
    <property type="entry name" value="HEATSHOCK70"/>
</dbReference>
<dbReference type="Gene3D" id="3.30.420.40">
    <property type="match status" value="2"/>
</dbReference>
<accession>A0A2A2KGG7</accession>
<dbReference type="Proteomes" id="UP000218231">
    <property type="component" value="Unassembled WGS sequence"/>
</dbReference>
<proteinExistence type="inferred from homology"/>
<dbReference type="GO" id="GO:0005524">
    <property type="term" value="F:ATP binding"/>
    <property type="evidence" value="ECO:0007669"/>
    <property type="project" value="UniProtKB-KW"/>
</dbReference>
<name>A0A2A2KGG7_9BILA</name>
<organism evidence="5 6">
    <name type="scientific">Diploscapter pachys</name>
    <dbReference type="NCBI Taxonomy" id="2018661"/>
    <lineage>
        <taxon>Eukaryota</taxon>
        <taxon>Metazoa</taxon>
        <taxon>Ecdysozoa</taxon>
        <taxon>Nematoda</taxon>
        <taxon>Chromadorea</taxon>
        <taxon>Rhabditida</taxon>
        <taxon>Rhabditina</taxon>
        <taxon>Rhabditomorpha</taxon>
        <taxon>Rhabditoidea</taxon>
        <taxon>Rhabditidae</taxon>
        <taxon>Diploscapter</taxon>
    </lineage>
</organism>
<dbReference type="PROSITE" id="PS01036">
    <property type="entry name" value="HSP70_3"/>
    <property type="match status" value="1"/>
</dbReference>
<evidence type="ECO:0000256" key="3">
    <source>
        <dbReference type="ARBA" id="ARBA00022840"/>
    </source>
</evidence>
<dbReference type="STRING" id="2018661.A0A2A2KGG7"/>
<evidence type="ECO:0000256" key="1">
    <source>
        <dbReference type="ARBA" id="ARBA00007381"/>
    </source>
</evidence>
<dbReference type="GO" id="GO:0140662">
    <property type="term" value="F:ATP-dependent protein folding chaperone"/>
    <property type="evidence" value="ECO:0007669"/>
    <property type="project" value="InterPro"/>
</dbReference>
<dbReference type="PROSITE" id="PS00297">
    <property type="entry name" value="HSP70_1"/>
    <property type="match status" value="1"/>
</dbReference>
<sequence length="579" mass="64952">MSAKSGKATTTIGIDLGTTFSCMAIVNGVNNDPEPVANNFGNRITPSVIAYDPKSSSTLIGEAAVNSGLNTTNIIYDAKRMIGRQANDTSVEKDKKLWPFVVESNQGKPHVKLMHNGNEILIPPEQISSEVLKEMKAIAERFLNTDVTGAVITVPAYFDHRQRAETMRAAEIAGLKVLRLINEPTAAAIAYMNKDKNELNGKTVMIFDLGGGTFDVSIVKINDGIKVIAIAGHNHIGGQDFDESIMEYFKKCYKEKRSRDFPTNRPKLLSRLRLNCREAKHILSNREQPAPITIEVNEDEDFTCELTRAKLNEMIGPMLNGTLDIVDKAIQQAKLTTSKIDLVLLIGGSTRIPKMQELLTKKFGKDKLRHRINPDEAVAIGASLLAHNLNEFGGDIENNVSIQNRVRNEYNTNPCSRSSHNYTNDLSEVTALSIGMEVRGGQMLKIIPRGTRYPCEAVFKIDINGILHVTEKEVETGNTQNIDIKYDGKPQDDPDIRRIVEEAREHEQEDAKFIELINKRKAFEKVVYEKKWHIEDNSKNETALGIVKRYLDWSDKLPNDIKEYDKELAKFNKEIAKYP</sequence>
<comment type="caution">
    <text evidence="5">The sequence shown here is derived from an EMBL/GenBank/DDBJ whole genome shotgun (WGS) entry which is preliminary data.</text>
</comment>
<gene>
    <name evidence="5" type="ORF">WR25_09809</name>
</gene>
<dbReference type="PANTHER" id="PTHR19375">
    <property type="entry name" value="HEAT SHOCK PROTEIN 70KDA"/>
    <property type="match status" value="1"/>
</dbReference>
<evidence type="ECO:0000256" key="2">
    <source>
        <dbReference type="ARBA" id="ARBA00022741"/>
    </source>
</evidence>
<dbReference type="AlphaFoldDB" id="A0A2A2KGG7"/>
<dbReference type="InterPro" id="IPR018181">
    <property type="entry name" value="Heat_shock_70_CS"/>
</dbReference>
<dbReference type="EMBL" id="LIAE01008680">
    <property type="protein sequence ID" value="PAV72968.1"/>
    <property type="molecule type" value="Genomic_DNA"/>
</dbReference>
<keyword evidence="2 4" id="KW-0547">Nucleotide-binding</keyword>
<dbReference type="FunFam" id="3.30.30.30:FF:000001">
    <property type="entry name" value="heat shock 70 kDa protein-like"/>
    <property type="match status" value="1"/>
</dbReference>
<dbReference type="Gene3D" id="2.60.34.10">
    <property type="entry name" value="Substrate Binding Domain Of DNAk, Chain A, domain 1"/>
    <property type="match status" value="2"/>
</dbReference>
<dbReference type="SUPFAM" id="SSF100920">
    <property type="entry name" value="Heat shock protein 70kD (HSP70), peptide-binding domain"/>
    <property type="match status" value="1"/>
</dbReference>
<dbReference type="GO" id="GO:0006950">
    <property type="term" value="P:response to stress"/>
    <property type="evidence" value="ECO:0007669"/>
    <property type="project" value="UniProtKB-ARBA"/>
</dbReference>
<dbReference type="Gene3D" id="3.30.30.30">
    <property type="match status" value="1"/>
</dbReference>
<dbReference type="Gene3D" id="3.90.640.10">
    <property type="entry name" value="Actin, Chain A, domain 4"/>
    <property type="match status" value="1"/>
</dbReference>
<dbReference type="Pfam" id="PF00012">
    <property type="entry name" value="HSP70"/>
    <property type="match status" value="2"/>
</dbReference>
<protein>
    <submittedName>
        <fullName evidence="5">Uncharacterized protein</fullName>
    </submittedName>
</protein>
<dbReference type="FunFam" id="3.90.640.10:FF:000003">
    <property type="entry name" value="Molecular chaperone DnaK"/>
    <property type="match status" value="1"/>
</dbReference>
<dbReference type="PROSITE" id="PS00329">
    <property type="entry name" value="HSP70_2"/>
    <property type="match status" value="1"/>
</dbReference>
<keyword evidence="3 4" id="KW-0067">ATP-binding</keyword>
<dbReference type="CDD" id="cd24028">
    <property type="entry name" value="ASKHA_NBD_HSP70_HSPA1-like"/>
    <property type="match status" value="1"/>
</dbReference>
<evidence type="ECO:0000313" key="5">
    <source>
        <dbReference type="EMBL" id="PAV72968.1"/>
    </source>
</evidence>